<keyword evidence="2" id="KW-0812">Transmembrane</keyword>
<feature type="compositionally biased region" description="Acidic residues" evidence="1">
    <location>
        <begin position="414"/>
        <end position="443"/>
    </location>
</feature>
<feature type="region of interest" description="Disordered" evidence="1">
    <location>
        <begin position="44"/>
        <end position="120"/>
    </location>
</feature>
<feature type="compositionally biased region" description="Basic residues" evidence="1">
    <location>
        <begin position="90"/>
        <end position="102"/>
    </location>
</feature>
<organism evidence="3 4">
    <name type="scientific">Cyclostephanos tholiformis</name>
    <dbReference type="NCBI Taxonomy" id="382380"/>
    <lineage>
        <taxon>Eukaryota</taxon>
        <taxon>Sar</taxon>
        <taxon>Stramenopiles</taxon>
        <taxon>Ochrophyta</taxon>
        <taxon>Bacillariophyta</taxon>
        <taxon>Coscinodiscophyceae</taxon>
        <taxon>Thalassiosirophycidae</taxon>
        <taxon>Stephanodiscales</taxon>
        <taxon>Stephanodiscaceae</taxon>
        <taxon>Cyclostephanos</taxon>
    </lineage>
</organism>
<evidence type="ECO:0000256" key="1">
    <source>
        <dbReference type="SAM" id="MobiDB-lite"/>
    </source>
</evidence>
<proteinExistence type="predicted"/>
<evidence type="ECO:0000256" key="2">
    <source>
        <dbReference type="SAM" id="Phobius"/>
    </source>
</evidence>
<feature type="transmembrane region" description="Helical" evidence="2">
    <location>
        <begin position="190"/>
        <end position="214"/>
    </location>
</feature>
<dbReference type="EMBL" id="JALLPB020000313">
    <property type="protein sequence ID" value="KAL3810665.1"/>
    <property type="molecule type" value="Genomic_DNA"/>
</dbReference>
<keyword evidence="2" id="KW-1133">Transmembrane helix</keyword>
<keyword evidence="4" id="KW-1185">Reference proteome</keyword>
<protein>
    <recommendedName>
        <fullName evidence="5">Transmembrane protein</fullName>
    </recommendedName>
</protein>
<comment type="caution">
    <text evidence="3">The sequence shown here is derived from an EMBL/GenBank/DDBJ whole genome shotgun (WGS) entry which is preliminary data.</text>
</comment>
<evidence type="ECO:0008006" key="5">
    <source>
        <dbReference type="Google" id="ProtNLM"/>
    </source>
</evidence>
<evidence type="ECO:0000313" key="4">
    <source>
        <dbReference type="Proteomes" id="UP001530377"/>
    </source>
</evidence>
<dbReference type="AlphaFoldDB" id="A0ABD3RCC9"/>
<dbReference type="Proteomes" id="UP001530377">
    <property type="component" value="Unassembled WGS sequence"/>
</dbReference>
<keyword evidence="2" id="KW-0472">Membrane</keyword>
<gene>
    <name evidence="3" type="ORF">ACHAXA_001054</name>
</gene>
<feature type="compositionally biased region" description="Low complexity" evidence="1">
    <location>
        <begin position="61"/>
        <end position="73"/>
    </location>
</feature>
<sequence length="443" mass="48938">MKITKRSPLAIPSLSIVGIVASSRSEFCVAFLHRRGMTYTTTCRRISSRYPTPHNTPPTPSNSSSESNSSSSSRGGRIAVLDDDIERRRSSSRRLTRPHPHDRHPPPPRDGAFVHGPTTTKMSLIPAPASELRSILPAPGGWGGGGGGGGGTLSPTGDQYVAYLGRTPRERYDSLFEGVSVAFVGSMFSYFVSFVVGQFLSTCMGVLFLFWPILRPEFLAYQRNWELIGGRDLVDVWMDDDCDGTTGGGALYGAYYVARIDDVCVVDDVRANVDDEYDLSEFEDYATSNDELEGLTGIPWKLRLRLVDDMSRRMQVHSRMSEGYLDIRPGMIAIGVLLSTGRDFRKLAGMTDFCVVDVVTARDGGDGSDVTAIAWVGDYPYLNKAMFLRTLDENGITDRLLDDYDEMCGHENDDNGDDIGDDEENSDGEQDDDMETEEYINVR</sequence>
<accession>A0ABD3RCC9</accession>
<name>A0ABD3RCC9_9STRA</name>
<feature type="region of interest" description="Disordered" evidence="1">
    <location>
        <begin position="407"/>
        <end position="443"/>
    </location>
</feature>
<evidence type="ECO:0000313" key="3">
    <source>
        <dbReference type="EMBL" id="KAL3810665.1"/>
    </source>
</evidence>
<reference evidence="3 4" key="1">
    <citation type="submission" date="2024-10" db="EMBL/GenBank/DDBJ databases">
        <title>Updated reference genomes for cyclostephanoid diatoms.</title>
        <authorList>
            <person name="Roberts W.R."/>
            <person name="Alverson A.J."/>
        </authorList>
    </citation>
    <scope>NUCLEOTIDE SEQUENCE [LARGE SCALE GENOMIC DNA]</scope>
    <source>
        <strain evidence="3 4">AJA228-03</strain>
    </source>
</reference>